<dbReference type="KEGG" id="sya:A6768_19310"/>
<proteinExistence type="predicted"/>
<gene>
    <name evidence="1" type="ORF">A6768_19310</name>
</gene>
<accession>A0A291N467</accession>
<dbReference type="EMBL" id="CP023741">
    <property type="protein sequence ID" value="ATI81930.1"/>
    <property type="molecule type" value="Genomic_DNA"/>
</dbReference>
<name>A0A291N467_SPHYA</name>
<organism evidence="1 2">
    <name type="scientific">Sphingobium yanoikuyae</name>
    <name type="common">Sphingomonas yanoikuyae</name>
    <dbReference type="NCBI Taxonomy" id="13690"/>
    <lineage>
        <taxon>Bacteria</taxon>
        <taxon>Pseudomonadati</taxon>
        <taxon>Pseudomonadota</taxon>
        <taxon>Alphaproteobacteria</taxon>
        <taxon>Sphingomonadales</taxon>
        <taxon>Sphingomonadaceae</taxon>
        <taxon>Sphingobium</taxon>
    </lineage>
</organism>
<protein>
    <submittedName>
        <fullName evidence="1">Uncharacterized protein</fullName>
    </submittedName>
</protein>
<reference evidence="1 2" key="1">
    <citation type="submission" date="2017-10" db="EMBL/GenBank/DDBJ databases">
        <title>Sphingobium yanoikuyae S72.</title>
        <authorList>
            <person name="Sanchez E."/>
            <person name="Bustos P."/>
            <person name="Mendoza P."/>
            <person name="Guo X."/>
            <person name="Mendoza A."/>
        </authorList>
    </citation>
    <scope>NUCLEOTIDE SEQUENCE [LARGE SCALE GENOMIC DNA]</scope>
    <source>
        <strain evidence="1 2">S72</strain>
    </source>
</reference>
<dbReference type="Proteomes" id="UP000219422">
    <property type="component" value="Chromosome"/>
</dbReference>
<evidence type="ECO:0000313" key="1">
    <source>
        <dbReference type="EMBL" id="ATI81930.1"/>
    </source>
</evidence>
<dbReference type="AlphaFoldDB" id="A0A291N467"/>
<evidence type="ECO:0000313" key="2">
    <source>
        <dbReference type="Proteomes" id="UP000219422"/>
    </source>
</evidence>
<sequence length="105" mass="11614">MEPAKSLIEQLRAAMHQQGINQLGLSEKLKISPSTMSRALETERVSGAVFKRAEAWLLTLKKRDGSDEELHLLRKSISLLQSAHEKLDALATMCDAKRSGDVAND</sequence>